<keyword evidence="7" id="KW-1185">Reference proteome</keyword>
<dbReference type="PROSITE" id="PS50262">
    <property type="entry name" value="G_PROTEIN_RECEP_F1_2"/>
    <property type="match status" value="1"/>
</dbReference>
<dbReference type="PANTHER" id="PTHR46273:SF4">
    <property type="entry name" value="AT19640P"/>
    <property type="match status" value="1"/>
</dbReference>
<sequence>MEVFKTDSWPEAIRPCPFMQSQHVDNGTGTSNEELNPLARFGQRFGELHGPLSLALCFFGIPTNLANILVLTRTSMSQSATNHLLFWLAVADLITMLLYVPSLYHFYIVRPNPIRSPMYSPYKLWVIYQTAAASGLIIFHSLALWIAVVLAVFRYLYIGFPTVGPILATKLRAFLSVIILTLCCVVFVIPNALINYVDRCYGTVWIPVRPTLRENMSAKYDVYYSVGFEPYEEDSSLHDVAAWPKKELYAINTWLQASLFKIVPCFLLSVLTVLLVCQMKRAIRRRKALQPTAARKQVKQLLKNNQKDNRNQQHSENRTTTLLLAILLTVLVVELPQGILVLCLQLIENFYVNVYQHLGDFIDFTTLVNESTNFVIYTTMSHQFRQEFCQLFLIDKIRDFVRQKCCTKEERNSKGQENSATLKRLNAPNDICCATSFPL</sequence>
<comment type="subcellular location">
    <subcellularLocation>
        <location evidence="1">Membrane</location>
    </subcellularLocation>
</comment>
<reference evidence="6" key="1">
    <citation type="submission" date="2019-03" db="EMBL/GenBank/DDBJ databases">
        <title>Improved annotation for the trematode Fasciola hepatica.</title>
        <authorList>
            <person name="Choi Y.-J."/>
            <person name="Martin J."/>
            <person name="Mitreva M."/>
        </authorList>
    </citation>
    <scope>NUCLEOTIDE SEQUENCE [LARGE SCALE GENOMIC DNA]</scope>
</reference>
<dbReference type="InterPro" id="IPR053219">
    <property type="entry name" value="GPCR_Dmsr-1"/>
</dbReference>
<keyword evidence="4" id="KW-0472">Membrane</keyword>
<evidence type="ECO:0000259" key="5">
    <source>
        <dbReference type="PROSITE" id="PS50262"/>
    </source>
</evidence>
<keyword evidence="6" id="KW-0675">Receptor</keyword>
<dbReference type="InterPro" id="IPR019427">
    <property type="entry name" value="7TM_GPCR_serpentine_rcpt_Srw"/>
</dbReference>
<dbReference type="GO" id="GO:0005886">
    <property type="term" value="C:plasma membrane"/>
    <property type="evidence" value="ECO:0007669"/>
    <property type="project" value="TreeGrafter"/>
</dbReference>
<evidence type="ECO:0000313" key="6">
    <source>
        <dbReference type="EMBL" id="THD25051.1"/>
    </source>
</evidence>
<dbReference type="EMBL" id="JXXN02001311">
    <property type="protein sequence ID" value="THD25051.1"/>
    <property type="molecule type" value="Genomic_DNA"/>
</dbReference>
<dbReference type="Pfam" id="PF10324">
    <property type="entry name" value="7TM_GPCR_Srw"/>
    <property type="match status" value="1"/>
</dbReference>
<organism evidence="6 7">
    <name type="scientific">Fasciola hepatica</name>
    <name type="common">Liver fluke</name>
    <dbReference type="NCBI Taxonomy" id="6192"/>
    <lineage>
        <taxon>Eukaryota</taxon>
        <taxon>Metazoa</taxon>
        <taxon>Spiralia</taxon>
        <taxon>Lophotrochozoa</taxon>
        <taxon>Platyhelminthes</taxon>
        <taxon>Trematoda</taxon>
        <taxon>Digenea</taxon>
        <taxon>Plagiorchiida</taxon>
        <taxon>Echinostomata</taxon>
        <taxon>Echinostomatoidea</taxon>
        <taxon>Fasciolidae</taxon>
        <taxon>Fasciola</taxon>
    </lineage>
</organism>
<comment type="caution">
    <text evidence="6">The sequence shown here is derived from an EMBL/GenBank/DDBJ whole genome shotgun (WGS) entry which is preliminary data.</text>
</comment>
<feature type="domain" description="G-protein coupled receptors family 1 profile" evidence="5">
    <location>
        <begin position="63"/>
        <end position="377"/>
    </location>
</feature>
<evidence type="ECO:0000313" key="7">
    <source>
        <dbReference type="Proteomes" id="UP000230066"/>
    </source>
</evidence>
<evidence type="ECO:0000256" key="1">
    <source>
        <dbReference type="ARBA" id="ARBA00004370"/>
    </source>
</evidence>
<dbReference type="Gene3D" id="1.20.1070.10">
    <property type="entry name" value="Rhodopsin 7-helix transmembrane proteins"/>
    <property type="match status" value="1"/>
</dbReference>
<dbReference type="AlphaFoldDB" id="A0A2H1CFQ9"/>
<dbReference type="CDD" id="cd14978">
    <property type="entry name" value="7tmA_FMRFamide_R-like"/>
    <property type="match status" value="1"/>
</dbReference>
<dbReference type="InterPro" id="IPR017452">
    <property type="entry name" value="GPCR_Rhodpsn_7TM"/>
</dbReference>
<dbReference type="InterPro" id="IPR000276">
    <property type="entry name" value="GPCR_Rhodpsn"/>
</dbReference>
<name>A0A2H1CFQ9_FASHE</name>
<dbReference type="PANTHER" id="PTHR46273">
    <property type="entry name" value="MYOSUPPRESSIN RECEPTOR 1, ISOFORM B-RELATED"/>
    <property type="match status" value="1"/>
</dbReference>
<dbReference type="SUPFAM" id="SSF81321">
    <property type="entry name" value="Family A G protein-coupled receptor-like"/>
    <property type="match status" value="1"/>
</dbReference>
<dbReference type="Proteomes" id="UP000230066">
    <property type="component" value="Unassembled WGS sequence"/>
</dbReference>
<evidence type="ECO:0000256" key="4">
    <source>
        <dbReference type="ARBA" id="ARBA00023136"/>
    </source>
</evidence>
<dbReference type="PRINTS" id="PR00237">
    <property type="entry name" value="GPCRRHODOPSN"/>
</dbReference>
<evidence type="ECO:0000256" key="2">
    <source>
        <dbReference type="ARBA" id="ARBA00022692"/>
    </source>
</evidence>
<accession>A0A2H1CFQ9</accession>
<proteinExistence type="predicted"/>
<protein>
    <submittedName>
        <fullName evidence="6">G-protein coupled receptor</fullName>
    </submittedName>
</protein>
<gene>
    <name evidence="6" type="ORF">D915_004240</name>
</gene>
<dbReference type="GO" id="GO:0008528">
    <property type="term" value="F:G protein-coupled peptide receptor activity"/>
    <property type="evidence" value="ECO:0007669"/>
    <property type="project" value="InterPro"/>
</dbReference>
<keyword evidence="3" id="KW-1133">Transmembrane helix</keyword>
<keyword evidence="2" id="KW-0812">Transmembrane</keyword>
<evidence type="ECO:0000256" key="3">
    <source>
        <dbReference type="ARBA" id="ARBA00022989"/>
    </source>
</evidence>